<evidence type="ECO:0000259" key="3">
    <source>
        <dbReference type="PROSITE" id="PS50097"/>
    </source>
</evidence>
<accession>D2V028</accession>
<dbReference type="PROSITE" id="PS50097">
    <property type="entry name" value="BTB"/>
    <property type="match status" value="1"/>
</dbReference>
<dbReference type="Pfam" id="PF00651">
    <property type="entry name" value="BTB"/>
    <property type="match status" value="1"/>
</dbReference>
<sequence length="634" mass="74151">MIPSQQQEQTSGKDEDEEILNLLPKERKSTNNHSQNHEIFSMCKVGNLNRIKTLLPTIRDPKNFMDSHGNSMLYYACLCGQLNVVRYLSDLGHRDDRFGRCFLNALSLEVRRMLKLYNNYKSHRSTGGGSDEVDHDDDLEYLMKSYAMKSIAEQETSFKKRLEEESSLVTLESFLQETENPKDDILLRMTFKGSKSVAEYKCSKWILLSRWPQLVLFGLQQKAGQNKKRTSLITEELKKSLTHSDMDLYPFNLTATELDTLSKNKNSSRYGKKVPRLKIEQKDVKEKFKYSTIPTTQEVDQELAKEKNLEQFNKEFFTIIDFGLVPFERRMFEIVLVWLYCGKMVNMQQKNSKIFFLEENFVTCINELAQVAHSLRIRTLAEHIKNTFLSFAPQGTKFPCQVIKTMEQEFFKIMNDQIKEEFNPLPLCKDPNNEKESSLNSLKKLTFNMAITFKSENPTETTPRYLCNKQFLMDRSIFFDVIVNCEFSDGQEFRKQEANNEIPLITIEQCNNLEIFEQVVRYLYSESIQPTKQNVIDLWSISHLFNLQKLARICENFISYNVSQEDADMYQLYKLAHVIGSAKLKAEWERQTLVYLKEQIKLKKLDSESILTELNELGVDPEVLHKFKIHLTGY</sequence>
<name>D2V028_NAEGR</name>
<dbReference type="SUPFAM" id="SSF48403">
    <property type="entry name" value="Ankyrin repeat"/>
    <property type="match status" value="1"/>
</dbReference>
<evidence type="ECO:0000256" key="2">
    <source>
        <dbReference type="ARBA" id="ARBA00023043"/>
    </source>
</evidence>
<feature type="domain" description="BTB" evidence="3">
    <location>
        <begin position="447"/>
        <end position="532"/>
    </location>
</feature>
<keyword evidence="1" id="KW-0677">Repeat</keyword>
<dbReference type="GO" id="GO:0005737">
    <property type="term" value="C:cytoplasm"/>
    <property type="evidence" value="ECO:0007669"/>
    <property type="project" value="TreeGrafter"/>
</dbReference>
<dbReference type="SUPFAM" id="SSF54695">
    <property type="entry name" value="POZ domain"/>
    <property type="match status" value="1"/>
</dbReference>
<dbReference type="VEuPathDB" id="AmoebaDB:NAEGRDRAFT_45607"/>
<dbReference type="RefSeq" id="XP_002682386.1">
    <property type="nucleotide sequence ID" value="XM_002682340.1"/>
</dbReference>
<dbReference type="InterPro" id="IPR044515">
    <property type="entry name" value="ABTB1"/>
</dbReference>
<protein>
    <submittedName>
        <fullName evidence="4">Predicted protein</fullName>
    </submittedName>
</protein>
<dbReference type="Gene3D" id="3.30.710.10">
    <property type="entry name" value="Potassium Channel Kv1.1, Chain A"/>
    <property type="match status" value="1"/>
</dbReference>
<dbReference type="Gene3D" id="1.25.40.20">
    <property type="entry name" value="Ankyrin repeat-containing domain"/>
    <property type="match status" value="1"/>
</dbReference>
<proteinExistence type="predicted"/>
<dbReference type="InterPro" id="IPR036770">
    <property type="entry name" value="Ankyrin_rpt-contain_sf"/>
</dbReference>
<dbReference type="PANTHER" id="PTHR46231">
    <property type="entry name" value="ANKYRIN REPEAT AND BTB/POZ DOMAIN-CONTAINING PROTEIN 1"/>
    <property type="match status" value="1"/>
</dbReference>
<dbReference type="EMBL" id="GG738847">
    <property type="protein sequence ID" value="EFC49642.1"/>
    <property type="molecule type" value="Genomic_DNA"/>
</dbReference>
<dbReference type="AlphaFoldDB" id="D2V028"/>
<dbReference type="OrthoDB" id="684045at2759"/>
<dbReference type="InParanoid" id="D2V028"/>
<dbReference type="InterPro" id="IPR000210">
    <property type="entry name" value="BTB/POZ_dom"/>
</dbReference>
<dbReference type="GO" id="GO:0000151">
    <property type="term" value="C:ubiquitin ligase complex"/>
    <property type="evidence" value="ECO:0007669"/>
    <property type="project" value="TreeGrafter"/>
</dbReference>
<dbReference type="GeneID" id="8856455"/>
<dbReference type="PANTHER" id="PTHR46231:SF1">
    <property type="entry name" value="ANKYRIN REPEAT AND BTB_POZ DOMAIN-CONTAINING PROTEIN 1"/>
    <property type="match status" value="1"/>
</dbReference>
<gene>
    <name evidence="4" type="ORF">NAEGRDRAFT_45607</name>
</gene>
<keyword evidence="2" id="KW-0040">ANK repeat</keyword>
<keyword evidence="5" id="KW-1185">Reference proteome</keyword>
<reference evidence="4 5" key="1">
    <citation type="journal article" date="2010" name="Cell">
        <title>The genome of Naegleria gruberi illuminates early eukaryotic versatility.</title>
        <authorList>
            <person name="Fritz-Laylin L.K."/>
            <person name="Prochnik S.E."/>
            <person name="Ginger M.L."/>
            <person name="Dacks J.B."/>
            <person name="Carpenter M.L."/>
            <person name="Field M.C."/>
            <person name="Kuo A."/>
            <person name="Paredez A."/>
            <person name="Chapman J."/>
            <person name="Pham J."/>
            <person name="Shu S."/>
            <person name="Neupane R."/>
            <person name="Cipriano M."/>
            <person name="Mancuso J."/>
            <person name="Tu H."/>
            <person name="Salamov A."/>
            <person name="Lindquist E."/>
            <person name="Shapiro H."/>
            <person name="Lucas S."/>
            <person name="Grigoriev I.V."/>
            <person name="Cande W.Z."/>
            <person name="Fulton C."/>
            <person name="Rokhsar D.S."/>
            <person name="Dawson S.C."/>
        </authorList>
    </citation>
    <scope>NUCLEOTIDE SEQUENCE [LARGE SCALE GENOMIC DNA]</scope>
    <source>
        <strain evidence="4 5">NEG-M</strain>
    </source>
</reference>
<evidence type="ECO:0000313" key="5">
    <source>
        <dbReference type="Proteomes" id="UP000006671"/>
    </source>
</evidence>
<evidence type="ECO:0000313" key="4">
    <source>
        <dbReference type="EMBL" id="EFC49642.1"/>
    </source>
</evidence>
<dbReference type="Proteomes" id="UP000006671">
    <property type="component" value="Unassembled WGS sequence"/>
</dbReference>
<evidence type="ECO:0000256" key="1">
    <source>
        <dbReference type="ARBA" id="ARBA00022737"/>
    </source>
</evidence>
<organism evidence="5">
    <name type="scientific">Naegleria gruberi</name>
    <name type="common">Amoeba</name>
    <dbReference type="NCBI Taxonomy" id="5762"/>
    <lineage>
        <taxon>Eukaryota</taxon>
        <taxon>Discoba</taxon>
        <taxon>Heterolobosea</taxon>
        <taxon>Tetramitia</taxon>
        <taxon>Eutetramitia</taxon>
        <taxon>Vahlkampfiidae</taxon>
        <taxon>Naegleria</taxon>
    </lineage>
</organism>
<dbReference type="KEGG" id="ngr:NAEGRDRAFT_45607"/>
<dbReference type="InterPro" id="IPR011333">
    <property type="entry name" value="SKP1/BTB/POZ_sf"/>
</dbReference>